<dbReference type="GO" id="GO:0000155">
    <property type="term" value="F:phosphorelay sensor kinase activity"/>
    <property type="evidence" value="ECO:0007669"/>
    <property type="project" value="InterPro"/>
</dbReference>
<keyword evidence="10" id="KW-1185">Reference proteome</keyword>
<reference evidence="8 9" key="1">
    <citation type="journal article" date="2016" name="Int. J. Syst. Evol. Microbiol.">
        <title>Proposal of Mucilaginibacter phyllosphaerae sp. nov. isolated from the phyllosphere of Galium album.</title>
        <authorList>
            <person name="Aydogan E.L."/>
            <person name="Busse H.J."/>
            <person name="Moser G."/>
            <person name="Muller C."/>
            <person name="Kampfer P."/>
            <person name="Glaeser S.P."/>
        </authorList>
    </citation>
    <scope>NUCLEOTIDE SEQUENCE [LARGE SCALE GENOMIC DNA]</scope>
    <source>
        <strain evidence="8 9">PP-F2FG21</strain>
    </source>
</reference>
<comment type="caution">
    <text evidence="8">The sequence shown here is derived from an EMBL/GenBank/DDBJ whole genome shotgun (WGS) entry which is preliminary data.</text>
</comment>
<keyword evidence="4" id="KW-0802">TPR repeat</keyword>
<keyword evidence="8" id="KW-0808">Transferase</keyword>
<feature type="repeat" description="TPR" evidence="4">
    <location>
        <begin position="128"/>
        <end position="161"/>
    </location>
</feature>
<evidence type="ECO:0000313" key="10">
    <source>
        <dbReference type="Proteomes" id="UP000583101"/>
    </source>
</evidence>
<name>A0A4Y8AA67_9SPHI</name>
<dbReference type="Proteomes" id="UP000297248">
    <property type="component" value="Unassembled WGS sequence"/>
</dbReference>
<feature type="repeat" description="TPR" evidence="4">
    <location>
        <begin position="168"/>
        <end position="201"/>
    </location>
</feature>
<dbReference type="CDD" id="cd00082">
    <property type="entry name" value="HisKA"/>
    <property type="match status" value="1"/>
</dbReference>
<feature type="domain" description="Histidine kinase" evidence="6">
    <location>
        <begin position="502"/>
        <end position="717"/>
    </location>
</feature>
<dbReference type="SUPFAM" id="SSF55874">
    <property type="entry name" value="ATPase domain of HSP90 chaperone/DNA topoisomerase II/histidine kinase"/>
    <property type="match status" value="1"/>
</dbReference>
<dbReference type="PROSITE" id="PS50109">
    <property type="entry name" value="HIS_KIN"/>
    <property type="match status" value="1"/>
</dbReference>
<keyword evidence="5" id="KW-0812">Transmembrane</keyword>
<evidence type="ECO:0000256" key="3">
    <source>
        <dbReference type="ARBA" id="ARBA00022553"/>
    </source>
</evidence>
<dbReference type="Gene3D" id="1.10.287.130">
    <property type="match status" value="1"/>
</dbReference>
<reference evidence="7 10" key="3">
    <citation type="submission" date="2020-08" db="EMBL/GenBank/DDBJ databases">
        <title>Genomic Encyclopedia of Type Strains, Phase IV (KMG-IV): sequencing the most valuable type-strain genomes for metagenomic binning, comparative biology and taxonomic classification.</title>
        <authorList>
            <person name="Goeker M."/>
        </authorList>
    </citation>
    <scope>NUCLEOTIDE SEQUENCE [LARGE SCALE GENOMIC DNA]</scope>
    <source>
        <strain evidence="7 10">DSM 100995</strain>
    </source>
</reference>
<dbReference type="InterPro" id="IPR036097">
    <property type="entry name" value="HisK_dim/P_sf"/>
</dbReference>
<dbReference type="EC" id="2.7.13.3" evidence="2"/>
<dbReference type="Pfam" id="PF13424">
    <property type="entry name" value="TPR_12"/>
    <property type="match status" value="2"/>
</dbReference>
<keyword evidence="8" id="KW-0418">Kinase</keyword>
<dbReference type="PRINTS" id="PR00344">
    <property type="entry name" value="BCTRLSENSOR"/>
</dbReference>
<dbReference type="Gene3D" id="1.25.40.10">
    <property type="entry name" value="Tetratricopeptide repeat domain"/>
    <property type="match status" value="3"/>
</dbReference>
<dbReference type="EMBL" id="SNQG01000006">
    <property type="protein sequence ID" value="TEW64711.1"/>
    <property type="molecule type" value="Genomic_DNA"/>
</dbReference>
<gene>
    <name evidence="8" type="ORF">E2R65_17000</name>
    <name evidence="7" type="ORF">GGR35_003333</name>
</gene>
<organism evidence="8 9">
    <name type="scientific">Mucilaginibacter phyllosphaerae</name>
    <dbReference type="NCBI Taxonomy" id="1812349"/>
    <lineage>
        <taxon>Bacteria</taxon>
        <taxon>Pseudomonadati</taxon>
        <taxon>Bacteroidota</taxon>
        <taxon>Sphingobacteriia</taxon>
        <taxon>Sphingobacteriales</taxon>
        <taxon>Sphingobacteriaceae</taxon>
        <taxon>Mucilaginibacter</taxon>
    </lineage>
</organism>
<dbReference type="SMART" id="SM00387">
    <property type="entry name" value="HATPase_c"/>
    <property type="match status" value="1"/>
</dbReference>
<reference evidence="8" key="2">
    <citation type="submission" date="2019-03" db="EMBL/GenBank/DDBJ databases">
        <authorList>
            <person name="Yan Y.-Q."/>
            <person name="Du Z.-J."/>
        </authorList>
    </citation>
    <scope>NUCLEOTIDE SEQUENCE</scope>
    <source>
        <strain evidence="8">PP-F2FG21</strain>
    </source>
</reference>
<accession>A0A4Y8AA67</accession>
<proteinExistence type="predicted"/>
<dbReference type="EMBL" id="JACIEG010000006">
    <property type="protein sequence ID" value="MBB3970710.1"/>
    <property type="molecule type" value="Genomic_DNA"/>
</dbReference>
<dbReference type="InterPro" id="IPR019734">
    <property type="entry name" value="TPR_rpt"/>
</dbReference>
<dbReference type="Proteomes" id="UP000583101">
    <property type="component" value="Unassembled WGS sequence"/>
</dbReference>
<dbReference type="SUPFAM" id="SSF47384">
    <property type="entry name" value="Homodimeric domain of signal transducing histidine kinase"/>
    <property type="match status" value="1"/>
</dbReference>
<dbReference type="SUPFAM" id="SSF48452">
    <property type="entry name" value="TPR-like"/>
    <property type="match status" value="3"/>
</dbReference>
<dbReference type="InterPro" id="IPR011990">
    <property type="entry name" value="TPR-like_helical_dom_sf"/>
</dbReference>
<dbReference type="Pfam" id="PF02518">
    <property type="entry name" value="HATPase_c"/>
    <property type="match status" value="1"/>
</dbReference>
<evidence type="ECO:0000256" key="4">
    <source>
        <dbReference type="PROSITE-ProRule" id="PRU00339"/>
    </source>
</evidence>
<feature type="repeat" description="TPR" evidence="4">
    <location>
        <begin position="248"/>
        <end position="281"/>
    </location>
</feature>
<feature type="transmembrane region" description="Helical" evidence="5">
    <location>
        <begin position="445"/>
        <end position="464"/>
    </location>
</feature>
<dbReference type="CDD" id="cd00075">
    <property type="entry name" value="HATPase"/>
    <property type="match status" value="1"/>
</dbReference>
<dbReference type="Gene3D" id="3.30.565.10">
    <property type="entry name" value="Histidine kinase-like ATPase, C-terminal domain"/>
    <property type="match status" value="1"/>
</dbReference>
<keyword evidence="3" id="KW-0597">Phosphoprotein</keyword>
<dbReference type="RefSeq" id="WP_134337684.1">
    <property type="nucleotide sequence ID" value="NZ_BMCZ01000006.1"/>
</dbReference>
<evidence type="ECO:0000256" key="5">
    <source>
        <dbReference type="SAM" id="Phobius"/>
    </source>
</evidence>
<evidence type="ECO:0000313" key="8">
    <source>
        <dbReference type="EMBL" id="TEW64711.1"/>
    </source>
</evidence>
<evidence type="ECO:0000256" key="1">
    <source>
        <dbReference type="ARBA" id="ARBA00000085"/>
    </source>
</evidence>
<dbReference type="InterPro" id="IPR036890">
    <property type="entry name" value="HATPase_C_sf"/>
</dbReference>
<comment type="catalytic activity">
    <reaction evidence="1">
        <text>ATP + protein L-histidine = ADP + protein N-phospho-L-histidine.</text>
        <dbReference type="EC" id="2.7.13.3"/>
    </reaction>
</comment>
<evidence type="ECO:0000256" key="2">
    <source>
        <dbReference type="ARBA" id="ARBA00012438"/>
    </source>
</evidence>
<evidence type="ECO:0000259" key="6">
    <source>
        <dbReference type="PROSITE" id="PS50109"/>
    </source>
</evidence>
<dbReference type="AlphaFoldDB" id="A0A4Y8AA67"/>
<dbReference type="PROSITE" id="PS50005">
    <property type="entry name" value="TPR"/>
    <property type="match status" value="3"/>
</dbReference>
<dbReference type="InterPro" id="IPR003594">
    <property type="entry name" value="HATPase_dom"/>
</dbReference>
<evidence type="ECO:0000313" key="9">
    <source>
        <dbReference type="Proteomes" id="UP000297248"/>
    </source>
</evidence>
<protein>
    <recommendedName>
        <fullName evidence="2">histidine kinase</fullName>
        <ecNumber evidence="2">2.7.13.3</ecNumber>
    </recommendedName>
</protein>
<dbReference type="InterPro" id="IPR003661">
    <property type="entry name" value="HisK_dim/P_dom"/>
</dbReference>
<evidence type="ECO:0000313" key="7">
    <source>
        <dbReference type="EMBL" id="MBB3970710.1"/>
    </source>
</evidence>
<dbReference type="OrthoDB" id="9810447at2"/>
<dbReference type="PANTHER" id="PTHR43547:SF2">
    <property type="entry name" value="HYBRID SIGNAL TRANSDUCTION HISTIDINE KINASE C"/>
    <property type="match status" value="1"/>
</dbReference>
<dbReference type="SMART" id="SM00028">
    <property type="entry name" value="TPR"/>
    <property type="match status" value="6"/>
</dbReference>
<dbReference type="InterPro" id="IPR004358">
    <property type="entry name" value="Sig_transdc_His_kin-like_C"/>
</dbReference>
<dbReference type="PANTHER" id="PTHR43547">
    <property type="entry name" value="TWO-COMPONENT HISTIDINE KINASE"/>
    <property type="match status" value="1"/>
</dbReference>
<dbReference type="InterPro" id="IPR005467">
    <property type="entry name" value="His_kinase_dom"/>
</dbReference>
<keyword evidence="5" id="KW-1133">Transmembrane helix</keyword>
<keyword evidence="5" id="KW-0472">Membrane</keyword>
<sequence length="724" mass="81603">MKSLYITALIICAGCIKASAIPQTIETDSLKRLTLTSKGLAKGNDTITINRLTELAEDFYESDPDSAVHFARMAIASANKLNYIKGVAAGNLLLGKVSSFKGNYTIANSFYNASLKLYDQTNNQLGISEAYIGLGRVQDFLGNYNSAIRLFEKALAIRIKLRSDFDIANCYAIIGITYDNKGNFSKALDYYFKSLIIDLKLNKPLLAADNYCNIGVIMQHLELYQKALEYFNKANTLWLKLNDKQGISTCYQNIGEVMLALKQYDKAYYYFKKASALYHELGDEEGISLIYYNLGLYHYHTSKPDSAIYYLNLALQSATKSNIQYNKAYAYNGLAQIYNLEKDYKKAYKYALLNQQTANTLQSINIQADAALQASIALAGLKQFNNAYRQHLLYVTLTDSLKSDESIQKLTSYNMAIAFENKQRETTRKEAYLEKKLAKQQGANYIYATVILVISVMLIIYYNAKRKQLKANALLKIKNEEILVQTDKLNELNILKDRLISVLAHDLRAPLSTLRGMFSLMADKDITNVEFIEMAPIVFKKLEHTSDFLDTLLFWINSQVDNVKDTVKSFCLCDLVKLELFNLTDQFKAKNITTINDVHAEHVVLADPNSIRIVIHNFLTNAIKFSHQNSTIKVSAIIVNGFIEFTVTDNGIGMPQTQLDKLFNSKVNSQIGTGNEVGTGMGLVFCKDLIERYNGRIWAKSTLDQGTELSFSLIADRKHAQEPA</sequence>